<accession>A0A931AVC1</accession>
<dbReference type="InterPro" id="IPR047657">
    <property type="entry name" value="PmbA"/>
</dbReference>
<dbReference type="Proteomes" id="UP000621436">
    <property type="component" value="Unassembled WGS sequence"/>
</dbReference>
<keyword evidence="6" id="KW-1185">Reference proteome</keyword>
<dbReference type="Pfam" id="PF19290">
    <property type="entry name" value="PmbA_TldD_2nd"/>
    <property type="match status" value="1"/>
</dbReference>
<reference evidence="5" key="1">
    <citation type="submission" date="2020-11" db="EMBL/GenBank/DDBJ databases">
        <title>Halonatronomonas betainensis gen. nov., sp. nov. a novel haloalkaliphilic representative of the family Halanaerobiacae capable of betaine degradation.</title>
        <authorList>
            <person name="Boltyanskaya Y."/>
            <person name="Kevbrin V."/>
            <person name="Detkova E."/>
            <person name="Grouzdev D.S."/>
            <person name="Koziaeva V."/>
            <person name="Zhilina T."/>
        </authorList>
    </citation>
    <scope>NUCLEOTIDE SEQUENCE</scope>
    <source>
        <strain evidence="5">Z-7014</strain>
    </source>
</reference>
<dbReference type="Pfam" id="PF01523">
    <property type="entry name" value="PmbA_TldD_1st"/>
    <property type="match status" value="1"/>
</dbReference>
<evidence type="ECO:0000256" key="1">
    <source>
        <dbReference type="ARBA" id="ARBA00005836"/>
    </source>
</evidence>
<dbReference type="GO" id="GO:0006508">
    <property type="term" value="P:proteolysis"/>
    <property type="evidence" value="ECO:0007669"/>
    <property type="project" value="InterPro"/>
</dbReference>
<dbReference type="Pfam" id="PF19289">
    <property type="entry name" value="PmbA_TldD_3rd"/>
    <property type="match status" value="1"/>
</dbReference>
<dbReference type="PANTHER" id="PTHR43421:SF1">
    <property type="entry name" value="METALLOPROTEASE PMBA"/>
    <property type="match status" value="1"/>
</dbReference>
<comment type="caution">
    <text evidence="5">The sequence shown here is derived from an EMBL/GenBank/DDBJ whole genome shotgun (WGS) entry which is preliminary data.</text>
</comment>
<dbReference type="InterPro" id="IPR045569">
    <property type="entry name" value="Metalloprtase-TldD/E_C"/>
</dbReference>
<protein>
    <submittedName>
        <fullName evidence="5">TldD/PmbA family protein</fullName>
    </submittedName>
</protein>
<name>A0A931AVC1_9FIRM</name>
<dbReference type="PANTHER" id="PTHR43421">
    <property type="entry name" value="METALLOPROTEASE PMBA"/>
    <property type="match status" value="1"/>
</dbReference>
<evidence type="ECO:0000259" key="4">
    <source>
        <dbReference type="Pfam" id="PF19290"/>
    </source>
</evidence>
<feature type="domain" description="Metalloprotease TldD/E central" evidence="4">
    <location>
        <begin position="112"/>
        <end position="217"/>
    </location>
</feature>
<feature type="domain" description="Metalloprotease TldD/E C-terminal" evidence="3">
    <location>
        <begin position="224"/>
        <end position="448"/>
    </location>
</feature>
<evidence type="ECO:0000313" key="6">
    <source>
        <dbReference type="Proteomes" id="UP000621436"/>
    </source>
</evidence>
<organism evidence="5 6">
    <name type="scientific">Halonatronomonas betaini</name>
    <dbReference type="NCBI Taxonomy" id="2778430"/>
    <lineage>
        <taxon>Bacteria</taxon>
        <taxon>Bacillati</taxon>
        <taxon>Bacillota</taxon>
        <taxon>Clostridia</taxon>
        <taxon>Halanaerobiales</taxon>
        <taxon>Halarsenatibacteraceae</taxon>
        <taxon>Halonatronomonas</taxon>
    </lineage>
</organism>
<dbReference type="RefSeq" id="WP_270453732.1">
    <property type="nucleotide sequence ID" value="NZ_JADPIE010000003.1"/>
</dbReference>
<dbReference type="InterPro" id="IPR045570">
    <property type="entry name" value="Metalloprtase-TldD/E_cen_dom"/>
</dbReference>
<feature type="domain" description="Metalloprotease TldD/E N-terminal" evidence="2">
    <location>
        <begin position="22"/>
        <end position="86"/>
    </location>
</feature>
<evidence type="ECO:0000313" key="5">
    <source>
        <dbReference type="EMBL" id="MBF8436816.1"/>
    </source>
</evidence>
<gene>
    <name evidence="5" type="ORF">I0Q91_06995</name>
</gene>
<dbReference type="AlphaFoldDB" id="A0A931AVC1"/>
<dbReference type="EMBL" id="JADPIE010000003">
    <property type="protein sequence ID" value="MBF8436816.1"/>
    <property type="molecule type" value="Genomic_DNA"/>
</dbReference>
<dbReference type="SUPFAM" id="SSF111283">
    <property type="entry name" value="Putative modulator of DNA gyrase, PmbA/TldD"/>
    <property type="match status" value="1"/>
</dbReference>
<dbReference type="Gene3D" id="3.30.2290.10">
    <property type="entry name" value="PmbA/TldD superfamily"/>
    <property type="match status" value="1"/>
</dbReference>
<dbReference type="InterPro" id="IPR036059">
    <property type="entry name" value="TldD/PmbA_sf"/>
</dbReference>
<dbReference type="InterPro" id="IPR035068">
    <property type="entry name" value="TldD/PmbA_N"/>
</dbReference>
<proteinExistence type="inferred from homology"/>
<evidence type="ECO:0000259" key="2">
    <source>
        <dbReference type="Pfam" id="PF01523"/>
    </source>
</evidence>
<sequence>MEYKEFKKKIFEKAKAAGFSEVELYRNRNSSIDLRVFKGEVDHYSLNDDDGIGFRGIYQGKMGFSYTESISEEEIDFLVNKAKENAEIVDKEEGVIFTEKAEYQELNIISDDFGEINPDDKIELLKNAEQAAYDYDDRIEVVNYCMYSDMMLEEVMDNTAELELSNNSQLAYMYLSVLAADETDKKSSGKVVVKRKFAEFDPVELAEEVAKEAVSLLGASSIKSGDYPVLLRRDVAGDLLQTFASTLSAENVQKGLSLFEGKLDDKVAVDDLTLIDDPFMEEGFRSTPFDSEGYPTRKKEIIKNGILTTYLYNLKAAAREGVKSTGNAFRSSHKSSVGIAPTNLYIEPGQTSYDQLKKMKERILLVTDITGLHAGANQVSGDFSLSAEGFLLEDGEIIKPVEQITISGNFIELLKDVIGIGNDLEMGSPGRGHIGSPSLLIGSLSVGGN</sequence>
<dbReference type="InterPro" id="IPR002510">
    <property type="entry name" value="Metalloprtase-TldD/E_N"/>
</dbReference>
<dbReference type="GO" id="GO:0005829">
    <property type="term" value="C:cytosol"/>
    <property type="evidence" value="ECO:0007669"/>
    <property type="project" value="TreeGrafter"/>
</dbReference>
<dbReference type="GO" id="GO:0008237">
    <property type="term" value="F:metallopeptidase activity"/>
    <property type="evidence" value="ECO:0007669"/>
    <property type="project" value="InterPro"/>
</dbReference>
<comment type="similarity">
    <text evidence="1">Belongs to the peptidase U62 family.</text>
</comment>
<evidence type="ECO:0000259" key="3">
    <source>
        <dbReference type="Pfam" id="PF19289"/>
    </source>
</evidence>